<dbReference type="InterPro" id="IPR029063">
    <property type="entry name" value="SAM-dependent_MTases_sf"/>
</dbReference>
<evidence type="ECO:0000256" key="1">
    <source>
        <dbReference type="ARBA" id="ARBA00022833"/>
    </source>
</evidence>
<keyword evidence="1" id="KW-0862">Zinc</keyword>
<dbReference type="InterPro" id="IPR013217">
    <property type="entry name" value="Methyltransf_12"/>
</dbReference>
<dbReference type="Gene3D" id="3.40.50.10320">
    <property type="entry name" value="LmbE-like"/>
    <property type="match status" value="1"/>
</dbReference>
<dbReference type="AlphaFoldDB" id="A0A2M8WRF2"/>
<dbReference type="GO" id="GO:0016811">
    <property type="term" value="F:hydrolase activity, acting on carbon-nitrogen (but not peptide) bonds, in linear amides"/>
    <property type="evidence" value="ECO:0007669"/>
    <property type="project" value="TreeGrafter"/>
</dbReference>
<evidence type="ECO:0000313" key="3">
    <source>
        <dbReference type="EMBL" id="PJI93522.1"/>
    </source>
</evidence>
<evidence type="ECO:0000313" key="4">
    <source>
        <dbReference type="Proteomes" id="UP000231586"/>
    </source>
</evidence>
<dbReference type="OrthoDB" id="116799at2"/>
<dbReference type="SUPFAM" id="SSF102588">
    <property type="entry name" value="LmbE-like"/>
    <property type="match status" value="1"/>
</dbReference>
<dbReference type="Pfam" id="PF08242">
    <property type="entry name" value="Methyltransf_12"/>
    <property type="match status" value="1"/>
</dbReference>
<evidence type="ECO:0000259" key="2">
    <source>
        <dbReference type="Pfam" id="PF08242"/>
    </source>
</evidence>
<dbReference type="RefSeq" id="WP_100350202.1">
    <property type="nucleotide sequence ID" value="NZ_PGTZ01000008.1"/>
</dbReference>
<dbReference type="PANTHER" id="PTHR12993:SF29">
    <property type="entry name" value="BLR3841 PROTEIN"/>
    <property type="match status" value="1"/>
</dbReference>
<dbReference type="CDD" id="cd02440">
    <property type="entry name" value="AdoMet_MTases"/>
    <property type="match status" value="1"/>
</dbReference>
<dbReference type="EMBL" id="PGTZ01000008">
    <property type="protein sequence ID" value="PJI93522.1"/>
    <property type="molecule type" value="Genomic_DNA"/>
</dbReference>
<dbReference type="Gene3D" id="3.40.50.150">
    <property type="entry name" value="Vaccinia Virus protein VP39"/>
    <property type="match status" value="1"/>
</dbReference>
<accession>A0A2M8WRF2</accession>
<feature type="domain" description="Methyltransferase type 12" evidence="2">
    <location>
        <begin position="321"/>
        <end position="417"/>
    </location>
</feature>
<dbReference type="SUPFAM" id="SSF53335">
    <property type="entry name" value="S-adenosyl-L-methionine-dependent methyltransferases"/>
    <property type="match status" value="1"/>
</dbReference>
<organism evidence="3 4">
    <name type="scientific">Luteimicrobium subarcticum</name>
    <dbReference type="NCBI Taxonomy" id="620910"/>
    <lineage>
        <taxon>Bacteria</taxon>
        <taxon>Bacillati</taxon>
        <taxon>Actinomycetota</taxon>
        <taxon>Actinomycetes</taxon>
        <taxon>Micrococcales</taxon>
        <taxon>Luteimicrobium</taxon>
    </lineage>
</organism>
<proteinExistence type="predicted"/>
<comment type="caution">
    <text evidence="3">The sequence shown here is derived from an EMBL/GenBank/DDBJ whole genome shotgun (WGS) entry which is preliminary data.</text>
</comment>
<reference evidence="3 4" key="1">
    <citation type="submission" date="2017-11" db="EMBL/GenBank/DDBJ databases">
        <title>Genomic Encyclopedia of Archaeal and Bacterial Type Strains, Phase II (KMG-II): From Individual Species to Whole Genera.</title>
        <authorList>
            <person name="Goeker M."/>
        </authorList>
    </citation>
    <scope>NUCLEOTIDE SEQUENCE [LARGE SCALE GENOMIC DNA]</scope>
    <source>
        <strain evidence="3 4">DSM 22413</strain>
    </source>
</reference>
<dbReference type="InterPro" id="IPR024078">
    <property type="entry name" value="LmbE-like_dom_sf"/>
</dbReference>
<dbReference type="PANTHER" id="PTHR12993">
    <property type="entry name" value="N-ACETYLGLUCOSAMINYL-PHOSPHATIDYLINOSITOL DE-N-ACETYLASE-RELATED"/>
    <property type="match status" value="1"/>
</dbReference>
<dbReference type="Pfam" id="PF02585">
    <property type="entry name" value="PIG-L"/>
    <property type="match status" value="1"/>
</dbReference>
<protein>
    <submittedName>
        <fullName evidence="3">LmbE family N-acetylglucosaminyl deacetylase</fullName>
    </submittedName>
</protein>
<gene>
    <name evidence="3" type="ORF">CLV34_2096</name>
</gene>
<keyword evidence="4" id="KW-1185">Reference proteome</keyword>
<dbReference type="GO" id="GO:0016137">
    <property type="term" value="P:glycoside metabolic process"/>
    <property type="evidence" value="ECO:0007669"/>
    <property type="project" value="UniProtKB-ARBA"/>
</dbReference>
<dbReference type="InterPro" id="IPR003737">
    <property type="entry name" value="GlcNAc_PI_deacetylase-related"/>
</dbReference>
<sequence length="477" mass="51325">MVSFDHREPGTPEQRWLATDWWSDLPALELDDVRRVVVVAAHPDDESLGAGGLVARATALGIAVTVVVASDGEGSHPASPAHTPADLAATRRREVVTAVGALGRRVALRFLALPDGGLREHAGTLEDEIEAALGPAARRSGVLLCAPWRGDGHRDHRVAGAAAAAVAGRAGVTLLEYPVWFWHWGSPDSLPGDLPVRSLRRLDLAGDERDAKSRAVAAHASQHRPLSPAPGDEALLHAEMLGHFARPFEVFVRTDASSARADPADSAPGCRSDGDSLPRAFFDDFYRGRSDPWGFETRWYEQRKRALTVASLPRERFTSALEVGCSTGRLTLDLAPRCDRLLGVDIAAAPLAVARRRFAGTPWDAVTSFEQRALPDDWPDGRFDLVVLSEVGYYLGRADLDRLLDAVTGALTPDGVVVACHWRHPVAEYPLGGDAVHDALAARGDLDRVARHDEADFLLDVLTPPPGRSVAQVEGLA</sequence>
<name>A0A2M8WRF2_9MICO</name>
<dbReference type="Proteomes" id="UP000231586">
    <property type="component" value="Unassembled WGS sequence"/>
</dbReference>